<dbReference type="AlphaFoldDB" id="A0A2S6ZFW3"/>
<evidence type="ECO:0000313" key="3">
    <source>
        <dbReference type="Proteomes" id="UP000239898"/>
    </source>
</evidence>
<dbReference type="Pfam" id="PF00975">
    <property type="entry name" value="Thioesterase"/>
    <property type="match status" value="1"/>
</dbReference>
<dbReference type="InterPro" id="IPR020802">
    <property type="entry name" value="TesA-like"/>
</dbReference>
<reference evidence="2 3" key="1">
    <citation type="submission" date="2016-08" db="EMBL/GenBank/DDBJ databases">
        <title>Evolution of the type three secretion system and type three effector repertoires in Xanthomonas.</title>
        <authorList>
            <person name="Merda D."/>
            <person name="Briand M."/>
            <person name="Bosis E."/>
            <person name="Rousseau C."/>
            <person name="Portier P."/>
            <person name="Jacques M.-A."/>
            <person name="Fischer-Le Saux M."/>
        </authorList>
    </citation>
    <scope>NUCLEOTIDE SEQUENCE [LARGE SCALE GENOMIC DNA]</scope>
    <source>
        <strain evidence="2 3">CFBP 4691</strain>
    </source>
</reference>
<feature type="domain" description="Thioesterase TesA-like" evidence="1">
    <location>
        <begin position="26"/>
        <end position="255"/>
    </location>
</feature>
<dbReference type="Proteomes" id="UP000239898">
    <property type="component" value="Unassembled WGS sequence"/>
</dbReference>
<dbReference type="Gene3D" id="3.40.50.1820">
    <property type="entry name" value="alpha/beta hydrolase"/>
    <property type="match status" value="1"/>
</dbReference>
<proteinExistence type="predicted"/>
<gene>
    <name evidence="2" type="ORF">XthCFBP4691_09045</name>
</gene>
<evidence type="ECO:0000259" key="1">
    <source>
        <dbReference type="SMART" id="SM00824"/>
    </source>
</evidence>
<name>A0A2S6ZFW3_9XANT</name>
<dbReference type="EMBL" id="MIGX01000034">
    <property type="protein sequence ID" value="PPT91123.1"/>
    <property type="molecule type" value="Genomic_DNA"/>
</dbReference>
<evidence type="ECO:0000313" key="2">
    <source>
        <dbReference type="EMBL" id="PPT91123.1"/>
    </source>
</evidence>
<comment type="caution">
    <text evidence="2">The sequence shown here is derived from an EMBL/GenBank/DDBJ whole genome shotgun (WGS) entry which is preliminary data.</text>
</comment>
<keyword evidence="3" id="KW-1185">Reference proteome</keyword>
<dbReference type="InterPro" id="IPR029058">
    <property type="entry name" value="AB_hydrolase_fold"/>
</dbReference>
<protein>
    <recommendedName>
        <fullName evidence="1">Thioesterase TesA-like domain-containing protein</fullName>
    </recommendedName>
</protein>
<organism evidence="2 3">
    <name type="scientific">Xanthomonas theicola</name>
    <dbReference type="NCBI Taxonomy" id="56464"/>
    <lineage>
        <taxon>Bacteria</taxon>
        <taxon>Pseudomonadati</taxon>
        <taxon>Pseudomonadota</taxon>
        <taxon>Gammaproteobacteria</taxon>
        <taxon>Lysobacterales</taxon>
        <taxon>Lysobacteraceae</taxon>
        <taxon>Xanthomonas</taxon>
    </lineage>
</organism>
<dbReference type="InterPro" id="IPR001031">
    <property type="entry name" value="Thioesterase"/>
</dbReference>
<accession>A0A2S6ZFW3</accession>
<sequence>MLHACPQKIAVFLTLQTGATRHPPVFCVPGAGNTAMSFAPLCGALGVEYTVHAFMPPGMLDERSPHATVEEAAIEYLGELRSVYPQGPYHLVGHSFGGWVAFEMARRASAASVVIVDSDAPGRRQREYSDVDALLELASLFELHLGRPLNLRAADFASRALDAQLQVLGRRAQADPDELAMIFAVFASNLRTTYLPPQRYPHAIDLVWAERTAADSDTWLPWAPAQHVHRVAGNHATMLESAHVASLARVLRAVWARVSGP</sequence>
<dbReference type="SMART" id="SM00824">
    <property type="entry name" value="PKS_TE"/>
    <property type="match status" value="1"/>
</dbReference>
<dbReference type="SUPFAM" id="SSF53474">
    <property type="entry name" value="alpha/beta-Hydrolases"/>
    <property type="match status" value="1"/>
</dbReference>